<proteinExistence type="predicted"/>
<accession>A0ACB8FLD5</accession>
<dbReference type="Proteomes" id="UP000827872">
    <property type="component" value="Linkage Group LG06"/>
</dbReference>
<protein>
    <submittedName>
        <fullName evidence="1">Uncharacterized protein</fullName>
    </submittedName>
</protein>
<evidence type="ECO:0000313" key="2">
    <source>
        <dbReference type="Proteomes" id="UP000827872"/>
    </source>
</evidence>
<comment type="caution">
    <text evidence="1">The sequence shown here is derived from an EMBL/GenBank/DDBJ whole genome shotgun (WGS) entry which is preliminary data.</text>
</comment>
<dbReference type="EMBL" id="CM037619">
    <property type="protein sequence ID" value="KAH8006380.1"/>
    <property type="molecule type" value="Genomic_DNA"/>
</dbReference>
<reference evidence="1" key="1">
    <citation type="submission" date="2021-08" db="EMBL/GenBank/DDBJ databases">
        <title>The first chromosome-level gecko genome reveals the dynamic sex chromosomes of Neotropical dwarf geckos (Sphaerodactylidae: Sphaerodactylus).</title>
        <authorList>
            <person name="Pinto B.J."/>
            <person name="Keating S.E."/>
            <person name="Gamble T."/>
        </authorList>
    </citation>
    <scope>NUCLEOTIDE SEQUENCE</scope>
    <source>
        <strain evidence="1">TG3544</strain>
    </source>
</reference>
<organism evidence="1 2">
    <name type="scientific">Sphaerodactylus townsendi</name>
    <dbReference type="NCBI Taxonomy" id="933632"/>
    <lineage>
        <taxon>Eukaryota</taxon>
        <taxon>Metazoa</taxon>
        <taxon>Chordata</taxon>
        <taxon>Craniata</taxon>
        <taxon>Vertebrata</taxon>
        <taxon>Euteleostomi</taxon>
        <taxon>Lepidosauria</taxon>
        <taxon>Squamata</taxon>
        <taxon>Bifurcata</taxon>
        <taxon>Gekkota</taxon>
        <taxon>Sphaerodactylidae</taxon>
        <taxon>Sphaerodactylus</taxon>
    </lineage>
</organism>
<gene>
    <name evidence="1" type="ORF">K3G42_003309</name>
</gene>
<evidence type="ECO:0000313" key="1">
    <source>
        <dbReference type="EMBL" id="KAH8006380.1"/>
    </source>
</evidence>
<name>A0ACB8FLD5_9SAUR</name>
<keyword evidence="2" id="KW-1185">Reference proteome</keyword>
<sequence length="252" mass="29044">MSSQPRRIRLKPWLVAQVNSGQYPGLCWVETERKQFCIPWRHATRHTPNQEDENTIFKAWAKRRASTIHKWTEIDSLAKWKANLLLNKSRSSTSFTLSTKDTPMQPYKICFRSGRMLHSRTENPLLKRSTLWSDSTGDDSAEHSSPRRKEPHVSPFLNRITVSNSKASGMCQEGQPPTQNNLSCTYQAKSTPRISTALAESIELWWSHECLRAKMKLWPDRRQGLVEVPVKTGSTKRKLLSRMLVLLPRFSA</sequence>